<dbReference type="GO" id="GO:0008270">
    <property type="term" value="F:zinc ion binding"/>
    <property type="evidence" value="ECO:0007669"/>
    <property type="project" value="UniProtKB-KW"/>
</dbReference>
<evidence type="ECO:0000256" key="1">
    <source>
        <dbReference type="PROSITE-ProRule" id="PRU00047"/>
    </source>
</evidence>
<dbReference type="GO" id="GO:0003676">
    <property type="term" value="F:nucleic acid binding"/>
    <property type="evidence" value="ECO:0007669"/>
    <property type="project" value="InterPro"/>
</dbReference>
<evidence type="ECO:0000313" key="4">
    <source>
        <dbReference type="EnsemblPlants" id="TraesCS5D02G036000.1"/>
    </source>
</evidence>
<dbReference type="InterPro" id="IPR053253">
    <property type="entry name" value="Sex_diff_modulator"/>
</dbReference>
<evidence type="ECO:0000259" key="3">
    <source>
        <dbReference type="PROSITE" id="PS50158"/>
    </source>
</evidence>
<dbReference type="Gramene" id="TraesROB_scaffold_051167_01G000200.1">
    <property type="protein sequence ID" value="TraesROB_scaffold_051167_01G000200.1"/>
    <property type="gene ID" value="TraesROB_scaffold_051167_01G000200"/>
</dbReference>
<protein>
    <recommendedName>
        <fullName evidence="3">CCHC-type domain-containing protein</fullName>
    </recommendedName>
</protein>
<accession>A0A3B6MK95</accession>
<keyword evidence="1" id="KW-0862">Zinc</keyword>
<dbReference type="Gramene" id="TraesRN5D0100097700.1">
    <property type="protein sequence ID" value="TraesRN5D0100097700.1"/>
    <property type="gene ID" value="TraesRN5D0100097700"/>
</dbReference>
<dbReference type="OMA" id="DIRAHEP"/>
<feature type="region of interest" description="Disordered" evidence="2">
    <location>
        <begin position="147"/>
        <end position="204"/>
    </location>
</feature>
<proteinExistence type="predicted"/>
<dbReference type="AlphaFoldDB" id="A0A3B6MK95"/>
<dbReference type="STRING" id="4565.A0A3B6MK95"/>
<dbReference type="Gramene" id="TraesCS5D03G0091400.1">
    <property type="protein sequence ID" value="TraesCS5D03G0091400.1.CDS"/>
    <property type="gene ID" value="TraesCS5D03G0091400"/>
</dbReference>
<dbReference type="Gramene" id="TraesCS5D02G036000.1">
    <property type="protein sequence ID" value="TraesCS5D02G036000.1"/>
    <property type="gene ID" value="TraesCS5D02G036000"/>
</dbReference>
<dbReference type="OrthoDB" id="696323at2759"/>
<sequence length="442" mass="48768">MGILPSSRRQLLRPRRPLLLPLVLPTPAATFPLRSGAWSRFVRHGFQPPLGDILLPPRRRAAGGFGPVTVVVFGGVRGTGAGVAASPPAAAPAEAWRAPPPSKKELWRQHRRQEEQAGSAAARERHEISPEMVGLCFRCILPGHVSKDCKRPRSPSPEEELRRLTASKVARREPGGAGGARGRGNGSPCFRRHRPPPTVHAAPAAWPRIVASRLQSPPAEELAPNDLCTTRRTMGLGDLERRLQLAMVAYVGGANRGISPEFVLEALSAQLDIGPEWLSVYPFRPEDFLVVFGRSEHRNLMASKPSIDHLGRRIFFRPWNRQAQAVHSRFSYKVSLVLEGIPPHAWDREVVEDLLGCSCMVDMVAPESSSRRVLSTFKLTTWTADPEAIPTLWWLAIPEPGLFVPMVEPALLQYTRFSSIWNQCRLRREGGAVVLDGGGVLR</sequence>
<evidence type="ECO:0000313" key="5">
    <source>
        <dbReference type="Proteomes" id="UP000019116"/>
    </source>
</evidence>
<reference evidence="4" key="1">
    <citation type="submission" date="2018-08" db="EMBL/GenBank/DDBJ databases">
        <authorList>
            <person name="Rossello M."/>
        </authorList>
    </citation>
    <scope>NUCLEOTIDE SEQUENCE [LARGE SCALE GENOMIC DNA]</scope>
    <source>
        <strain evidence="4">cv. Chinese Spring</strain>
    </source>
</reference>
<dbReference type="Gramene" id="TraesCAD_scaffold_053279_01G000500.1">
    <property type="protein sequence ID" value="TraesCAD_scaffold_053279_01G000500.1"/>
    <property type="gene ID" value="TraesCAD_scaffold_053279_01G000500"/>
</dbReference>
<dbReference type="PANTHER" id="PTHR33087:SF52">
    <property type="entry name" value="CCHC-TYPE DOMAIN-CONTAINING PROTEIN"/>
    <property type="match status" value="1"/>
</dbReference>
<feature type="compositionally biased region" description="Gly residues" evidence="2">
    <location>
        <begin position="175"/>
        <end position="185"/>
    </location>
</feature>
<dbReference type="Proteomes" id="UP000019116">
    <property type="component" value="Chromosome 5D"/>
</dbReference>
<dbReference type="PROSITE" id="PS50158">
    <property type="entry name" value="ZF_CCHC"/>
    <property type="match status" value="1"/>
</dbReference>
<keyword evidence="1" id="KW-0863">Zinc-finger</keyword>
<keyword evidence="5" id="KW-1185">Reference proteome</keyword>
<reference evidence="4" key="2">
    <citation type="submission" date="2018-10" db="UniProtKB">
        <authorList>
            <consortium name="EnsemblPlants"/>
        </authorList>
    </citation>
    <scope>IDENTIFICATION</scope>
</reference>
<keyword evidence="1" id="KW-0479">Metal-binding</keyword>
<feature type="domain" description="CCHC-type" evidence="3">
    <location>
        <begin position="136"/>
        <end position="151"/>
    </location>
</feature>
<organism evidence="4">
    <name type="scientific">Triticum aestivum</name>
    <name type="common">Wheat</name>
    <dbReference type="NCBI Taxonomy" id="4565"/>
    <lineage>
        <taxon>Eukaryota</taxon>
        <taxon>Viridiplantae</taxon>
        <taxon>Streptophyta</taxon>
        <taxon>Embryophyta</taxon>
        <taxon>Tracheophyta</taxon>
        <taxon>Spermatophyta</taxon>
        <taxon>Magnoliopsida</taxon>
        <taxon>Liliopsida</taxon>
        <taxon>Poales</taxon>
        <taxon>Poaceae</taxon>
        <taxon>BOP clade</taxon>
        <taxon>Pooideae</taxon>
        <taxon>Triticodae</taxon>
        <taxon>Triticeae</taxon>
        <taxon>Triticinae</taxon>
        <taxon>Triticum</taxon>
    </lineage>
</organism>
<dbReference type="Gramene" id="TraesWEE_scaffold_047666_01G000200.1">
    <property type="protein sequence ID" value="TraesWEE_scaffold_047666_01G000200.1"/>
    <property type="gene ID" value="TraesWEE_scaffold_047666_01G000200"/>
</dbReference>
<dbReference type="PANTHER" id="PTHR33087">
    <property type="entry name" value="OS07G0539200 PROTEIN"/>
    <property type="match status" value="1"/>
</dbReference>
<dbReference type="Gramene" id="TraesCLE_scaffold_050150_01G000500.1">
    <property type="protein sequence ID" value="TraesCLE_scaffold_050150_01G000500.1"/>
    <property type="gene ID" value="TraesCLE_scaffold_050150_01G000500"/>
</dbReference>
<evidence type="ECO:0000256" key="2">
    <source>
        <dbReference type="SAM" id="MobiDB-lite"/>
    </source>
</evidence>
<dbReference type="EnsemblPlants" id="TraesCS5D02G036000.1">
    <property type="protein sequence ID" value="TraesCS5D02G036000.1"/>
    <property type="gene ID" value="TraesCS5D02G036000"/>
</dbReference>
<name>A0A3B6MK95_WHEAT</name>
<dbReference type="InterPro" id="IPR001878">
    <property type="entry name" value="Znf_CCHC"/>
</dbReference>